<protein>
    <submittedName>
        <fullName evidence="1">Uncharacterized protein</fullName>
    </submittedName>
</protein>
<feature type="non-terminal residue" evidence="1">
    <location>
        <position position="404"/>
    </location>
</feature>
<evidence type="ECO:0000313" key="2">
    <source>
        <dbReference type="Proteomes" id="UP001055072"/>
    </source>
</evidence>
<keyword evidence="2" id="KW-1185">Reference proteome</keyword>
<comment type="caution">
    <text evidence="1">The sequence shown here is derived from an EMBL/GenBank/DDBJ whole genome shotgun (WGS) entry which is preliminary data.</text>
</comment>
<accession>A0ACB8TRT7</accession>
<dbReference type="Proteomes" id="UP001055072">
    <property type="component" value="Unassembled WGS sequence"/>
</dbReference>
<sequence length="404" mass="45148">MTAFIQSLLGYDIKGGKSTPEGGVLGHVKAYFGCVEAQGRGSLHCHMVIWLQGGISPDDIRHRIVSGDTQFGSRLLAFLDDTISTDIPSAPPTPAPTSIVTSSNPCRHRGPDMDALPADVLSVARAWDLHRLATSCQLHQHRKTCFKYCKPGEPKVCRFDLDPENVQLCSTFDEATGEICLQCLDGMVNNFNRTILEAMRCNMDIQFIGSGEGAKAITYYITNYITKTQLKTHVAYAALELAVRRLGEYNDDHVSEQLGSRPDEDSYTTYAKSMLRRCAYAILTHQELSAQQVASYLMGYTDCYTNATFANLYWPSMERYVEQLHPSPDFLNSDSDLINPCDADDDDDDDDDDAYPEPEAEDITVTVDEQGKLVPSSSQVCDYIYRGRKYDNICIWDFVSQLQK</sequence>
<evidence type="ECO:0000313" key="1">
    <source>
        <dbReference type="EMBL" id="KAI0084698.1"/>
    </source>
</evidence>
<gene>
    <name evidence="1" type="ORF">BDY19DRAFT_898004</name>
</gene>
<dbReference type="EMBL" id="MU274939">
    <property type="protein sequence ID" value="KAI0084698.1"/>
    <property type="molecule type" value="Genomic_DNA"/>
</dbReference>
<proteinExistence type="predicted"/>
<organism evidence="1 2">
    <name type="scientific">Irpex rosettiformis</name>
    <dbReference type="NCBI Taxonomy" id="378272"/>
    <lineage>
        <taxon>Eukaryota</taxon>
        <taxon>Fungi</taxon>
        <taxon>Dikarya</taxon>
        <taxon>Basidiomycota</taxon>
        <taxon>Agaricomycotina</taxon>
        <taxon>Agaricomycetes</taxon>
        <taxon>Polyporales</taxon>
        <taxon>Irpicaceae</taxon>
        <taxon>Irpex</taxon>
    </lineage>
</organism>
<reference evidence="1" key="1">
    <citation type="journal article" date="2021" name="Environ. Microbiol.">
        <title>Gene family expansions and transcriptome signatures uncover fungal adaptations to wood decay.</title>
        <authorList>
            <person name="Hage H."/>
            <person name="Miyauchi S."/>
            <person name="Viragh M."/>
            <person name="Drula E."/>
            <person name="Min B."/>
            <person name="Chaduli D."/>
            <person name="Navarro D."/>
            <person name="Favel A."/>
            <person name="Norest M."/>
            <person name="Lesage-Meessen L."/>
            <person name="Balint B."/>
            <person name="Merenyi Z."/>
            <person name="de Eugenio L."/>
            <person name="Morin E."/>
            <person name="Martinez A.T."/>
            <person name="Baldrian P."/>
            <person name="Stursova M."/>
            <person name="Martinez M.J."/>
            <person name="Novotny C."/>
            <person name="Magnuson J.K."/>
            <person name="Spatafora J.W."/>
            <person name="Maurice S."/>
            <person name="Pangilinan J."/>
            <person name="Andreopoulos W."/>
            <person name="LaButti K."/>
            <person name="Hundley H."/>
            <person name="Na H."/>
            <person name="Kuo A."/>
            <person name="Barry K."/>
            <person name="Lipzen A."/>
            <person name="Henrissat B."/>
            <person name="Riley R."/>
            <person name="Ahrendt S."/>
            <person name="Nagy L.G."/>
            <person name="Grigoriev I.V."/>
            <person name="Martin F."/>
            <person name="Rosso M.N."/>
        </authorList>
    </citation>
    <scope>NUCLEOTIDE SEQUENCE</scope>
    <source>
        <strain evidence="1">CBS 384.51</strain>
    </source>
</reference>
<name>A0ACB8TRT7_9APHY</name>